<feature type="repeat" description="NHL" evidence="2">
    <location>
        <begin position="109"/>
        <end position="152"/>
    </location>
</feature>
<dbReference type="PANTHER" id="PTHR24104:SF25">
    <property type="entry name" value="PROTEIN LIN-41"/>
    <property type="match status" value="1"/>
</dbReference>
<dbReference type="Gene3D" id="2.120.10.30">
    <property type="entry name" value="TolB, C-terminal domain"/>
    <property type="match status" value="1"/>
</dbReference>
<evidence type="ECO:0000256" key="3">
    <source>
        <dbReference type="SAM" id="MobiDB-lite"/>
    </source>
</evidence>
<dbReference type="PANTHER" id="PTHR24104">
    <property type="entry name" value="E3 UBIQUITIN-PROTEIN LIGASE NHLRC1-RELATED"/>
    <property type="match status" value="1"/>
</dbReference>
<dbReference type="SUPFAM" id="SSF50956">
    <property type="entry name" value="Thermostable phytase (3-phytase)"/>
    <property type="match status" value="1"/>
</dbReference>
<name>A0ABW3M3B8_9GAMM</name>
<gene>
    <name evidence="6" type="ORF">ACFQ2N_17145</name>
</gene>
<feature type="signal peptide" evidence="4">
    <location>
        <begin position="1"/>
        <end position="25"/>
    </location>
</feature>
<accession>A0ABW3M3B8</accession>
<dbReference type="PROSITE" id="PS51662">
    <property type="entry name" value="BP_PHYTASE"/>
    <property type="match status" value="1"/>
</dbReference>
<dbReference type="InterPro" id="IPR050952">
    <property type="entry name" value="TRIM-NHL_E3_ligases"/>
</dbReference>
<proteinExistence type="predicted"/>
<feature type="domain" description="BPP" evidence="5">
    <location>
        <begin position="50"/>
        <end position="378"/>
    </location>
</feature>
<feature type="compositionally biased region" description="Low complexity" evidence="3">
    <location>
        <begin position="21"/>
        <end position="35"/>
    </location>
</feature>
<protein>
    <submittedName>
        <fullName evidence="6">Phytase</fullName>
    </submittedName>
</protein>
<evidence type="ECO:0000256" key="1">
    <source>
        <dbReference type="ARBA" id="ARBA00022737"/>
    </source>
</evidence>
<dbReference type="InterPro" id="IPR001258">
    <property type="entry name" value="NHL_repeat"/>
</dbReference>
<organism evidence="6 7">
    <name type="scientific">Pseudoxanthomonas kaohsiungensis</name>
    <dbReference type="NCBI Taxonomy" id="283923"/>
    <lineage>
        <taxon>Bacteria</taxon>
        <taxon>Pseudomonadati</taxon>
        <taxon>Pseudomonadota</taxon>
        <taxon>Gammaproteobacteria</taxon>
        <taxon>Lysobacterales</taxon>
        <taxon>Lysobacteraceae</taxon>
        <taxon>Pseudoxanthomonas</taxon>
    </lineage>
</organism>
<evidence type="ECO:0000256" key="2">
    <source>
        <dbReference type="PROSITE-ProRule" id="PRU00504"/>
    </source>
</evidence>
<feature type="chain" id="PRO_5046597198" evidence="4">
    <location>
        <begin position="26"/>
        <end position="385"/>
    </location>
</feature>
<keyword evidence="7" id="KW-1185">Reference proteome</keyword>
<evidence type="ECO:0000313" key="7">
    <source>
        <dbReference type="Proteomes" id="UP001597033"/>
    </source>
</evidence>
<feature type="region of interest" description="Disordered" evidence="3">
    <location>
        <begin position="21"/>
        <end position="41"/>
    </location>
</feature>
<evidence type="ECO:0000259" key="5">
    <source>
        <dbReference type="PROSITE" id="PS51662"/>
    </source>
</evidence>
<dbReference type="PROSITE" id="PS51257">
    <property type="entry name" value="PROKAR_LIPOPROTEIN"/>
    <property type="match status" value="1"/>
</dbReference>
<comment type="caution">
    <text evidence="6">The sequence shown here is derived from an EMBL/GenBank/DDBJ whole genome shotgun (WGS) entry which is preliminary data.</text>
</comment>
<dbReference type="EMBL" id="JBHTKN010000021">
    <property type="protein sequence ID" value="MFD1044074.1"/>
    <property type="molecule type" value="Genomic_DNA"/>
</dbReference>
<keyword evidence="4" id="KW-0732">Signal</keyword>
<reference evidence="7" key="1">
    <citation type="journal article" date="2019" name="Int. J. Syst. Evol. Microbiol.">
        <title>The Global Catalogue of Microorganisms (GCM) 10K type strain sequencing project: providing services to taxonomists for standard genome sequencing and annotation.</title>
        <authorList>
            <consortium name="The Broad Institute Genomics Platform"/>
            <consortium name="The Broad Institute Genome Sequencing Center for Infectious Disease"/>
            <person name="Wu L."/>
            <person name="Ma J."/>
        </authorList>
    </citation>
    <scope>NUCLEOTIDE SEQUENCE [LARGE SCALE GENOMIC DNA]</scope>
    <source>
        <strain evidence="7">CCUG 55854</strain>
    </source>
</reference>
<sequence length="385" mass="41695">MDFRFLVPTLALALAACSAEPPAPAATPVAAPAPADAREPDEYEADDVLLRDHDVAHVVVKEAFVTPATPEENIDSPASWLQDGKRMLVASAKATDQLVVYDGDTGQRLRTVGGTGTALGQLQRPNGVATIDDRYLFVVERDNRRVQMFQLPDFTPLLAFGADALQQPYGLWVQPKGEGYEVLVSDAYMAGEDAQGEDIIPPLAQLDRRFRRYELTQAGGKWTARDAGAFGDTGAAGAIRVPESLFGDAANNRLLVAEEDVPTGTLLREYDLQGRYLGRDVGKGQYVAQAEGIALMRCADGSGWWVASDQFADRTVFHLFDRRSLAHVGSFAGEVAGLTDGVWLDERGDARFPQGVLYASHLDLGVAAFDWRDIAAALELPECAR</sequence>
<evidence type="ECO:0000313" key="6">
    <source>
        <dbReference type="EMBL" id="MFD1044074.1"/>
    </source>
</evidence>
<dbReference type="RefSeq" id="WP_162378551.1">
    <property type="nucleotide sequence ID" value="NZ_JBHTKN010000021.1"/>
</dbReference>
<dbReference type="InterPro" id="IPR003431">
    <property type="entry name" value="B-propeller_Phytase"/>
</dbReference>
<dbReference type="InterPro" id="IPR011042">
    <property type="entry name" value="6-blade_b-propeller_TolB-like"/>
</dbReference>
<dbReference type="Proteomes" id="UP001597033">
    <property type="component" value="Unassembled WGS sequence"/>
</dbReference>
<evidence type="ECO:0000256" key="4">
    <source>
        <dbReference type="SAM" id="SignalP"/>
    </source>
</evidence>
<keyword evidence="1" id="KW-0677">Repeat</keyword>
<dbReference type="PROSITE" id="PS51125">
    <property type="entry name" value="NHL"/>
    <property type="match status" value="1"/>
</dbReference>